<dbReference type="Proteomes" id="UP000683925">
    <property type="component" value="Unassembled WGS sequence"/>
</dbReference>
<feature type="transmembrane region" description="Helical" evidence="7">
    <location>
        <begin position="87"/>
        <end position="110"/>
    </location>
</feature>
<dbReference type="OMA" id="TIVCKKY"/>
<keyword evidence="4" id="KW-0256">Endoplasmic reticulum</keyword>
<proteinExistence type="predicted"/>
<dbReference type="Pfam" id="PF01569">
    <property type="entry name" value="PAP2"/>
    <property type="match status" value="1"/>
</dbReference>
<name>A0A8S1V099_PAROT</name>
<evidence type="ECO:0000256" key="4">
    <source>
        <dbReference type="ARBA" id="ARBA00022824"/>
    </source>
</evidence>
<dbReference type="GO" id="GO:0042392">
    <property type="term" value="F:sphingosine-1-phosphate phosphatase activity"/>
    <property type="evidence" value="ECO:0007669"/>
    <property type="project" value="TreeGrafter"/>
</dbReference>
<feature type="transmembrane region" description="Helical" evidence="7">
    <location>
        <begin position="260"/>
        <end position="284"/>
    </location>
</feature>
<evidence type="ECO:0000259" key="8">
    <source>
        <dbReference type="SMART" id="SM00014"/>
    </source>
</evidence>
<evidence type="ECO:0000256" key="7">
    <source>
        <dbReference type="SAM" id="Phobius"/>
    </source>
</evidence>
<dbReference type="PANTHER" id="PTHR14969:SF28">
    <property type="entry name" value="DIHYDROSPHINGOSINE 1-PHOSPHATE PHOSPHATASE LCB3-RELATED"/>
    <property type="match status" value="1"/>
</dbReference>
<feature type="transmembrane region" description="Helical" evidence="7">
    <location>
        <begin position="442"/>
        <end position="461"/>
    </location>
</feature>
<dbReference type="GO" id="GO:0005789">
    <property type="term" value="C:endoplasmic reticulum membrane"/>
    <property type="evidence" value="ECO:0007669"/>
    <property type="project" value="UniProtKB-SubCell"/>
</dbReference>
<dbReference type="EMBL" id="CAJJDP010000055">
    <property type="protein sequence ID" value="CAD8170144.1"/>
    <property type="molecule type" value="Genomic_DNA"/>
</dbReference>
<feature type="transmembrane region" description="Helical" evidence="7">
    <location>
        <begin position="403"/>
        <end position="422"/>
    </location>
</feature>
<evidence type="ECO:0000313" key="10">
    <source>
        <dbReference type="Proteomes" id="UP000683925"/>
    </source>
</evidence>
<dbReference type="PANTHER" id="PTHR14969">
    <property type="entry name" value="SPHINGOSINE-1-PHOSPHATE PHOSPHOHYDROLASE"/>
    <property type="match status" value="1"/>
</dbReference>
<dbReference type="SMART" id="SM00014">
    <property type="entry name" value="acidPPc"/>
    <property type="match status" value="1"/>
</dbReference>
<protein>
    <recommendedName>
        <fullName evidence="8">Phosphatidic acid phosphatase type 2/haloperoxidase domain-containing protein</fullName>
    </recommendedName>
</protein>
<evidence type="ECO:0000313" key="9">
    <source>
        <dbReference type="EMBL" id="CAD8170144.1"/>
    </source>
</evidence>
<sequence length="485" mass="57521">MNIFGNSGIIILGISEWNFKFHLLRLPNLILNIFFFMSKVTFSTILATLILVLDVFFSKYTYEFSNNITKFLQNKFEYGQEQGTFEYFLLIFSTAGDAIVTNILAILLWFKATNKEQALKIFTMNALASSMGNLVKMIAAQPRPFYIDDQIKLDFCYTGYGDPSGHSLRPFVFYVLLLETIVCKKYKPDQKQLIDDNEFYKDNQSQLTQMQQSISCNMRFKMLYPNSPISFKQCQFFLGIFIFLIGIGRLYFGVHFLNQIILGWVLGIYLLYLYYYCGLEQLIHSLYIEAKRIKDEKTCTKIAKYINLGIMLSLLYLITLIICYFRHYSQQLLDEKEEWKKFIIRQDTCLHKGHYSYEKKFETSDVQYISIIFFPLYLFILYEQPPEQPNKSPLRFWLSRSNIIKLTLYFFCYLIQGQQRYILKLFEKGVPRLMVTLIFEHIYYINYALFLLILIPFIKAIGNDFISKFRKPTRTIQLEQFEIEL</sequence>
<dbReference type="OrthoDB" id="300270at2759"/>
<dbReference type="InterPro" id="IPR000326">
    <property type="entry name" value="PAP2/HPO"/>
</dbReference>
<evidence type="ECO:0000256" key="3">
    <source>
        <dbReference type="ARBA" id="ARBA00022801"/>
    </source>
</evidence>
<keyword evidence="3" id="KW-0378">Hydrolase</keyword>
<feature type="transmembrane region" description="Helical" evidence="7">
    <location>
        <begin position="366"/>
        <end position="382"/>
    </location>
</feature>
<evidence type="ECO:0000256" key="6">
    <source>
        <dbReference type="ARBA" id="ARBA00023136"/>
    </source>
</evidence>
<accession>A0A8S1V099</accession>
<feature type="transmembrane region" description="Helical" evidence="7">
    <location>
        <begin position="29"/>
        <end position="53"/>
    </location>
</feature>
<feature type="transmembrane region" description="Helical" evidence="7">
    <location>
        <begin position="305"/>
        <end position="327"/>
    </location>
</feature>
<keyword evidence="2 7" id="KW-0812">Transmembrane</keyword>
<comment type="caution">
    <text evidence="9">The sequence shown here is derived from an EMBL/GenBank/DDBJ whole genome shotgun (WGS) entry which is preliminary data.</text>
</comment>
<comment type="subcellular location">
    <subcellularLocation>
        <location evidence="1">Endoplasmic reticulum membrane</location>
        <topology evidence="1">Multi-pass membrane protein</topology>
    </subcellularLocation>
</comment>
<keyword evidence="10" id="KW-1185">Reference proteome</keyword>
<feature type="domain" description="Phosphatidic acid phosphatase type 2/haloperoxidase" evidence="8">
    <location>
        <begin position="119"/>
        <end position="275"/>
    </location>
</feature>
<gene>
    <name evidence="9" type="ORF">POCTA_138.1.T0550016</name>
</gene>
<evidence type="ECO:0000256" key="2">
    <source>
        <dbReference type="ARBA" id="ARBA00022692"/>
    </source>
</evidence>
<keyword evidence="5 7" id="KW-1133">Transmembrane helix</keyword>
<evidence type="ECO:0000256" key="1">
    <source>
        <dbReference type="ARBA" id="ARBA00004477"/>
    </source>
</evidence>
<keyword evidence="6 7" id="KW-0472">Membrane</keyword>
<evidence type="ECO:0000256" key="5">
    <source>
        <dbReference type="ARBA" id="ARBA00022989"/>
    </source>
</evidence>
<reference evidence="9" key="1">
    <citation type="submission" date="2021-01" db="EMBL/GenBank/DDBJ databases">
        <authorList>
            <consortium name="Genoscope - CEA"/>
            <person name="William W."/>
        </authorList>
    </citation>
    <scope>NUCLEOTIDE SEQUENCE</scope>
</reference>
<feature type="transmembrane region" description="Helical" evidence="7">
    <location>
        <begin position="236"/>
        <end position="254"/>
    </location>
</feature>
<dbReference type="AlphaFoldDB" id="A0A8S1V099"/>
<organism evidence="9 10">
    <name type="scientific">Paramecium octaurelia</name>
    <dbReference type="NCBI Taxonomy" id="43137"/>
    <lineage>
        <taxon>Eukaryota</taxon>
        <taxon>Sar</taxon>
        <taxon>Alveolata</taxon>
        <taxon>Ciliophora</taxon>
        <taxon>Intramacronucleata</taxon>
        <taxon>Oligohymenophorea</taxon>
        <taxon>Peniculida</taxon>
        <taxon>Parameciidae</taxon>
        <taxon>Paramecium</taxon>
    </lineage>
</organism>